<evidence type="ECO:0000256" key="3">
    <source>
        <dbReference type="ARBA" id="ARBA00022448"/>
    </source>
</evidence>
<protein>
    <recommendedName>
        <fullName evidence="11">Transporter</fullName>
    </recommendedName>
</protein>
<feature type="chain" id="PRO_5015744654" description="Transporter" evidence="8">
    <location>
        <begin position="22"/>
        <end position="443"/>
    </location>
</feature>
<dbReference type="Proteomes" id="UP000245647">
    <property type="component" value="Unassembled WGS sequence"/>
</dbReference>
<proteinExistence type="inferred from homology"/>
<dbReference type="GO" id="GO:0015288">
    <property type="term" value="F:porin activity"/>
    <property type="evidence" value="ECO:0007669"/>
    <property type="project" value="TreeGrafter"/>
</dbReference>
<evidence type="ECO:0000256" key="7">
    <source>
        <dbReference type="ARBA" id="ARBA00023237"/>
    </source>
</evidence>
<keyword evidence="4" id="KW-1134">Transmembrane beta strand</keyword>
<evidence type="ECO:0000256" key="5">
    <source>
        <dbReference type="ARBA" id="ARBA00022692"/>
    </source>
</evidence>
<evidence type="ECO:0000256" key="4">
    <source>
        <dbReference type="ARBA" id="ARBA00022452"/>
    </source>
</evidence>
<comment type="subcellular location">
    <subcellularLocation>
        <location evidence="1">Cell outer membrane</location>
    </subcellularLocation>
</comment>
<keyword evidence="3" id="KW-0813">Transport</keyword>
<keyword evidence="5" id="KW-0812">Transmembrane</keyword>
<dbReference type="PANTHER" id="PTHR30026">
    <property type="entry name" value="OUTER MEMBRANE PROTEIN TOLC"/>
    <property type="match status" value="1"/>
</dbReference>
<keyword evidence="10" id="KW-1185">Reference proteome</keyword>
<dbReference type="InterPro" id="IPR003423">
    <property type="entry name" value="OMP_efflux"/>
</dbReference>
<evidence type="ECO:0000313" key="10">
    <source>
        <dbReference type="Proteomes" id="UP000245647"/>
    </source>
</evidence>
<dbReference type="OrthoDB" id="367883at2"/>
<keyword evidence="8" id="KW-0732">Signal</keyword>
<dbReference type="Pfam" id="PF02321">
    <property type="entry name" value="OEP"/>
    <property type="match status" value="2"/>
</dbReference>
<dbReference type="GO" id="GO:1990281">
    <property type="term" value="C:efflux pump complex"/>
    <property type="evidence" value="ECO:0007669"/>
    <property type="project" value="TreeGrafter"/>
</dbReference>
<dbReference type="EMBL" id="QEAS01000004">
    <property type="protein sequence ID" value="PWG81385.1"/>
    <property type="molecule type" value="Genomic_DNA"/>
</dbReference>
<organism evidence="9 10">
    <name type="scientific">Pararcticibacter amylolyticus</name>
    <dbReference type="NCBI Taxonomy" id="2173175"/>
    <lineage>
        <taxon>Bacteria</taxon>
        <taxon>Pseudomonadati</taxon>
        <taxon>Bacteroidota</taxon>
        <taxon>Sphingobacteriia</taxon>
        <taxon>Sphingobacteriales</taxon>
        <taxon>Sphingobacteriaceae</taxon>
        <taxon>Pararcticibacter</taxon>
    </lineage>
</organism>
<keyword evidence="6" id="KW-0472">Membrane</keyword>
<reference evidence="9 10" key="1">
    <citation type="submission" date="2018-04" db="EMBL/GenBank/DDBJ databases">
        <title>Pedobacter chongqingensis sp. nov., isolated from a rottenly hemp rope.</title>
        <authorList>
            <person name="Cai Y."/>
        </authorList>
    </citation>
    <scope>NUCLEOTIDE SEQUENCE [LARGE SCALE GENOMIC DNA]</scope>
    <source>
        <strain evidence="9 10">FJ4-8</strain>
    </source>
</reference>
<keyword evidence="7" id="KW-0998">Cell outer membrane</keyword>
<feature type="signal peptide" evidence="8">
    <location>
        <begin position="1"/>
        <end position="21"/>
    </location>
</feature>
<dbReference type="AlphaFoldDB" id="A0A2U2PJ14"/>
<dbReference type="RefSeq" id="WP_109414869.1">
    <property type="nucleotide sequence ID" value="NZ_QEAS01000004.1"/>
</dbReference>
<dbReference type="Gene3D" id="1.20.1600.10">
    <property type="entry name" value="Outer membrane efflux proteins (OEP)"/>
    <property type="match status" value="1"/>
</dbReference>
<evidence type="ECO:0000256" key="2">
    <source>
        <dbReference type="ARBA" id="ARBA00007613"/>
    </source>
</evidence>
<dbReference type="GO" id="GO:0015562">
    <property type="term" value="F:efflux transmembrane transporter activity"/>
    <property type="evidence" value="ECO:0007669"/>
    <property type="project" value="InterPro"/>
</dbReference>
<accession>A0A2U2PJ14</accession>
<dbReference type="GO" id="GO:0009279">
    <property type="term" value="C:cell outer membrane"/>
    <property type="evidence" value="ECO:0007669"/>
    <property type="project" value="UniProtKB-SubCell"/>
</dbReference>
<comment type="caution">
    <text evidence="9">The sequence shown here is derived from an EMBL/GenBank/DDBJ whole genome shotgun (WGS) entry which is preliminary data.</text>
</comment>
<dbReference type="SUPFAM" id="SSF56954">
    <property type="entry name" value="Outer membrane efflux proteins (OEP)"/>
    <property type="match status" value="1"/>
</dbReference>
<comment type="similarity">
    <text evidence="2">Belongs to the outer membrane factor (OMF) (TC 1.B.17) family.</text>
</comment>
<gene>
    <name evidence="9" type="ORF">DDR33_05965</name>
</gene>
<evidence type="ECO:0008006" key="11">
    <source>
        <dbReference type="Google" id="ProtNLM"/>
    </source>
</evidence>
<dbReference type="PANTHER" id="PTHR30026:SF20">
    <property type="entry name" value="OUTER MEMBRANE PROTEIN TOLC"/>
    <property type="match status" value="1"/>
</dbReference>
<evidence type="ECO:0000256" key="1">
    <source>
        <dbReference type="ARBA" id="ARBA00004442"/>
    </source>
</evidence>
<name>A0A2U2PJ14_9SPHI</name>
<dbReference type="InterPro" id="IPR051906">
    <property type="entry name" value="TolC-like"/>
</dbReference>
<evidence type="ECO:0000256" key="8">
    <source>
        <dbReference type="SAM" id="SignalP"/>
    </source>
</evidence>
<evidence type="ECO:0000256" key="6">
    <source>
        <dbReference type="ARBA" id="ARBA00023136"/>
    </source>
</evidence>
<evidence type="ECO:0000313" key="9">
    <source>
        <dbReference type="EMBL" id="PWG81385.1"/>
    </source>
</evidence>
<sequence length="443" mass="50743">MKYLRSILYLLLMINAEGIVAQTHSLSLQEAITLGLKNRNDLKSHEYDVLISENQLKASRKEWIPDLAGSADARYNARLSQTVVPAGMIGNAEPMKVSLESKTNSVYALNLSQPLLNPSITNDIRIAKNNVALQKERRNISENEIRLAITESYLNVLLKDVQYKLTRENEKRYYEYLQMAEGKYKLGAMIENDYLKARLDYQNAVASSKTREKDYDLAFNELKYQMNVPRSETVVIRDSIQSVFIASPLPQESIAGENRPEIKQLKLLRENAALQIRKARQNALPSISLYASYGHQFQYKNFDYSNRDWWTPYSYAGLKVSIPLTFNLKNNSTISEHQLRSVQAGFDLEQGLSDVRFEVSQALARIATSSYNLEKSRANYELSKAIFLSNQKQFKLGVFQYAQVLESERTIATSEENYIQSIYDALMARYYWMKATGTFPVAN</sequence>